<feature type="domain" description="Protein FecR C-terminal" evidence="3">
    <location>
        <begin position="267"/>
        <end position="331"/>
    </location>
</feature>
<evidence type="ECO:0000313" key="4">
    <source>
        <dbReference type="EMBL" id="CAG5004813.1"/>
    </source>
</evidence>
<proteinExistence type="predicted"/>
<keyword evidence="1" id="KW-0472">Membrane</keyword>
<dbReference type="PIRSF" id="PIRSF018266">
    <property type="entry name" value="FecR"/>
    <property type="match status" value="1"/>
</dbReference>
<gene>
    <name evidence="4" type="ORF">DYBT9275_03453</name>
</gene>
<feature type="transmembrane region" description="Helical" evidence="1">
    <location>
        <begin position="105"/>
        <end position="123"/>
    </location>
</feature>
<dbReference type="InterPro" id="IPR006860">
    <property type="entry name" value="FecR"/>
</dbReference>
<keyword evidence="5" id="KW-1185">Reference proteome</keyword>
<evidence type="ECO:0008006" key="6">
    <source>
        <dbReference type="Google" id="ProtNLM"/>
    </source>
</evidence>
<comment type="caution">
    <text evidence="4">The sequence shown here is derived from an EMBL/GenBank/DDBJ whole genome shotgun (WGS) entry which is preliminary data.</text>
</comment>
<dbReference type="InterPro" id="IPR032508">
    <property type="entry name" value="FecR_C"/>
</dbReference>
<keyword evidence="1" id="KW-1133">Transmembrane helix</keyword>
<dbReference type="Gene3D" id="2.60.120.1440">
    <property type="match status" value="1"/>
</dbReference>
<sequence length="339" mass="37402">MKTPHENISDELLARYLGQTASESEINLVTTWLKESPQNQAELEGYRIIWESSAAKTSATRKIDTDAAWNKIHSKMKYVPNSLEISVTEIPVTAYPSWTRNFRSIGIAAAVSLLAIACGWYFIQITKSPEMVLVSTQNATQETVLPDGTKIFLNYNSSVSYPEGLTGDSRAVTLKGEAFFDVKPDASRPFLIEANGTTVRVLGTSFNVKAYADKPVRVDVATGKVGVSKNGHKIELTKGESAQVSNDTIQSLRANSNLFGYRTQVYDFNAVNLAEVVSSIREGYHADVRLAKSSLSECRLTIRFEKEPLDATLAVIAETLDLELRKEGNTYWLEGNGCK</sequence>
<evidence type="ECO:0000259" key="3">
    <source>
        <dbReference type="Pfam" id="PF16344"/>
    </source>
</evidence>
<evidence type="ECO:0000259" key="2">
    <source>
        <dbReference type="Pfam" id="PF04773"/>
    </source>
</evidence>
<name>A0A916JE37_9BACT</name>
<dbReference type="PANTHER" id="PTHR30273:SF2">
    <property type="entry name" value="PROTEIN FECR"/>
    <property type="match status" value="1"/>
</dbReference>
<dbReference type="RefSeq" id="WP_215239952.1">
    <property type="nucleotide sequence ID" value="NZ_CAJRAF010000002.1"/>
</dbReference>
<dbReference type="Pfam" id="PF04773">
    <property type="entry name" value="FecR"/>
    <property type="match status" value="1"/>
</dbReference>
<evidence type="ECO:0000313" key="5">
    <source>
        <dbReference type="Proteomes" id="UP000680038"/>
    </source>
</evidence>
<organism evidence="4 5">
    <name type="scientific">Dyadobacter helix</name>
    <dbReference type="NCBI Taxonomy" id="2822344"/>
    <lineage>
        <taxon>Bacteria</taxon>
        <taxon>Pseudomonadati</taxon>
        <taxon>Bacteroidota</taxon>
        <taxon>Cytophagia</taxon>
        <taxon>Cytophagales</taxon>
        <taxon>Spirosomataceae</taxon>
        <taxon>Dyadobacter</taxon>
    </lineage>
</organism>
<evidence type="ECO:0000256" key="1">
    <source>
        <dbReference type="SAM" id="Phobius"/>
    </source>
</evidence>
<protein>
    <recommendedName>
        <fullName evidence="6">DUF4974 domain-containing protein</fullName>
    </recommendedName>
</protein>
<dbReference type="Gene3D" id="3.55.50.30">
    <property type="match status" value="1"/>
</dbReference>
<reference evidence="4" key="1">
    <citation type="submission" date="2021-04" db="EMBL/GenBank/DDBJ databases">
        <authorList>
            <person name="Rodrigo-Torres L."/>
            <person name="Arahal R. D."/>
            <person name="Lucena T."/>
        </authorList>
    </citation>
    <scope>NUCLEOTIDE SEQUENCE</scope>
    <source>
        <strain evidence="4">CECT 9275</strain>
    </source>
</reference>
<dbReference type="Proteomes" id="UP000680038">
    <property type="component" value="Unassembled WGS sequence"/>
</dbReference>
<dbReference type="AlphaFoldDB" id="A0A916JE37"/>
<dbReference type="GO" id="GO:0016989">
    <property type="term" value="F:sigma factor antagonist activity"/>
    <property type="evidence" value="ECO:0007669"/>
    <property type="project" value="TreeGrafter"/>
</dbReference>
<accession>A0A916JE37</accession>
<dbReference type="InterPro" id="IPR012373">
    <property type="entry name" value="Ferrdict_sens_TM"/>
</dbReference>
<dbReference type="EMBL" id="CAJRAF010000002">
    <property type="protein sequence ID" value="CAG5004813.1"/>
    <property type="molecule type" value="Genomic_DNA"/>
</dbReference>
<feature type="domain" description="FecR protein" evidence="2">
    <location>
        <begin position="135"/>
        <end position="225"/>
    </location>
</feature>
<keyword evidence="1" id="KW-0812">Transmembrane</keyword>
<dbReference type="PANTHER" id="PTHR30273">
    <property type="entry name" value="PERIPLASMIC SIGNAL SENSOR AND SIGMA FACTOR ACTIVATOR FECR-RELATED"/>
    <property type="match status" value="1"/>
</dbReference>
<dbReference type="Pfam" id="PF16344">
    <property type="entry name" value="FecR_C"/>
    <property type="match status" value="1"/>
</dbReference>